<sequence length="131" mass="13946">MGGSPTGLGGSIAKSAQIPGYGWFSHPKSWAMPIELSFTSTVVSASVPLSQATTHPLGRLPLRAGVGFACRWHTTGDCRYAHVATWLIGGRHVCAWHRLTWPFGSQAVAPEGGLTTSIRPCRWPGLGQLPL</sequence>
<protein>
    <submittedName>
        <fullName evidence="1">Uncharacterized protein</fullName>
    </submittedName>
</protein>
<dbReference type="EMBL" id="KV875929">
    <property type="protein sequence ID" value="RZR73478.1"/>
    <property type="molecule type" value="Genomic_DNA"/>
</dbReference>
<accession>A0A445MH01</accession>
<name>A0A445MH01_ENSVE</name>
<reference evidence="1" key="1">
    <citation type="journal article" date="2018" name="Data Brief">
        <title>Genome sequence data from 17 accessions of Ensete ventricosum, a staple food crop for millions in Ethiopia.</title>
        <authorList>
            <person name="Yemataw Z."/>
            <person name="Muzemil S."/>
            <person name="Ambachew D."/>
            <person name="Tripathi L."/>
            <person name="Tesfaye K."/>
            <person name="Chala A."/>
            <person name="Farbos A."/>
            <person name="O'Neill P."/>
            <person name="Moore K."/>
            <person name="Grant M."/>
            <person name="Studholme D.J."/>
        </authorList>
    </citation>
    <scope>NUCLEOTIDE SEQUENCE [LARGE SCALE GENOMIC DNA]</scope>
    <source>
        <tissue evidence="1">Leaf</tissue>
    </source>
</reference>
<dbReference type="AlphaFoldDB" id="A0A445MH01"/>
<proteinExistence type="predicted"/>
<dbReference type="Proteomes" id="UP000290560">
    <property type="component" value="Unassembled WGS sequence"/>
</dbReference>
<gene>
    <name evidence="1" type="ORF">BHM03_00024795</name>
</gene>
<evidence type="ECO:0000313" key="1">
    <source>
        <dbReference type="EMBL" id="RZR73478.1"/>
    </source>
</evidence>
<organism evidence="1">
    <name type="scientific">Ensete ventricosum</name>
    <name type="common">Abyssinian banana</name>
    <name type="synonym">Musa ensete</name>
    <dbReference type="NCBI Taxonomy" id="4639"/>
    <lineage>
        <taxon>Eukaryota</taxon>
        <taxon>Viridiplantae</taxon>
        <taxon>Streptophyta</taxon>
        <taxon>Embryophyta</taxon>
        <taxon>Tracheophyta</taxon>
        <taxon>Spermatophyta</taxon>
        <taxon>Magnoliopsida</taxon>
        <taxon>Liliopsida</taxon>
        <taxon>Zingiberales</taxon>
        <taxon>Musaceae</taxon>
        <taxon>Ensete</taxon>
    </lineage>
</organism>